<sequence>MNLEVATLWWVACGALIAVELWTGTFYLLMLALGAAAGAVCAHAGLPPSAQLATGAIVGALAVALWHRRQRARSAGKADAADALMSLDVGQRLQVDAWLPDGTAQVSYRGSTWRARWVGTGPAQPGQWVIRQVQGNFLLLGEA</sequence>
<protein>
    <submittedName>
        <fullName evidence="2">NfeD family protein</fullName>
    </submittedName>
</protein>
<accession>A0ABW7FYG1</accession>
<gene>
    <name evidence="2" type="ORF">ACG0Z6_13950</name>
</gene>
<evidence type="ECO:0000313" key="3">
    <source>
        <dbReference type="Proteomes" id="UP001606099"/>
    </source>
</evidence>
<organism evidence="2 3">
    <name type="scientific">Roseateles rivi</name>
    <dbReference type="NCBI Taxonomy" id="3299028"/>
    <lineage>
        <taxon>Bacteria</taxon>
        <taxon>Pseudomonadati</taxon>
        <taxon>Pseudomonadota</taxon>
        <taxon>Betaproteobacteria</taxon>
        <taxon>Burkholderiales</taxon>
        <taxon>Sphaerotilaceae</taxon>
        <taxon>Roseateles</taxon>
    </lineage>
</organism>
<evidence type="ECO:0000256" key="1">
    <source>
        <dbReference type="SAM" id="Phobius"/>
    </source>
</evidence>
<keyword evidence="1" id="KW-0472">Membrane</keyword>
<keyword evidence="1" id="KW-0812">Transmembrane</keyword>
<keyword evidence="3" id="KW-1185">Reference proteome</keyword>
<name>A0ABW7FYG1_9BURK</name>
<dbReference type="Proteomes" id="UP001606099">
    <property type="component" value="Unassembled WGS sequence"/>
</dbReference>
<dbReference type="RefSeq" id="WP_394462406.1">
    <property type="nucleotide sequence ID" value="NZ_JBIGHZ010000005.1"/>
</dbReference>
<evidence type="ECO:0000313" key="2">
    <source>
        <dbReference type="EMBL" id="MFG6449328.1"/>
    </source>
</evidence>
<feature type="transmembrane region" description="Helical" evidence="1">
    <location>
        <begin position="7"/>
        <end position="29"/>
    </location>
</feature>
<keyword evidence="1" id="KW-1133">Transmembrane helix</keyword>
<feature type="transmembrane region" description="Helical" evidence="1">
    <location>
        <begin position="49"/>
        <end position="67"/>
    </location>
</feature>
<reference evidence="2 3" key="1">
    <citation type="submission" date="2024-08" db="EMBL/GenBank/DDBJ databases">
        <authorList>
            <person name="Lu H."/>
        </authorList>
    </citation>
    <scope>NUCLEOTIDE SEQUENCE [LARGE SCALE GENOMIC DNA]</scope>
    <source>
        <strain evidence="2 3">BYS180W</strain>
    </source>
</reference>
<proteinExistence type="predicted"/>
<dbReference type="EMBL" id="JBIGHZ010000005">
    <property type="protein sequence ID" value="MFG6449328.1"/>
    <property type="molecule type" value="Genomic_DNA"/>
</dbReference>
<comment type="caution">
    <text evidence="2">The sequence shown here is derived from an EMBL/GenBank/DDBJ whole genome shotgun (WGS) entry which is preliminary data.</text>
</comment>